<sequence>MRSIRRRVLAAVAVVATTAALAACANEPAGPGLASSSSNTGASGGSGGQSAAAADPTLPRRLADAVSGDDAVTHLQALERIADENDGNRAVGTPGYDASVEYVAGALRQAGYEVQTPSFDVRTFSVQDQRLTVGGTAVESSVLGFSPATAPGGLTAPLFVVPQDATSGCETADFAGMPRGAIAVVLRGTCPFGQKSQLAGQAGAAGVVVVNTDDTPLSATLGDTQGVVPSTSVTRSAGQTLVGRNGAQATLLLATTLQQQTSRNVVAQTTTGDPNRVVMAGAHLDSVPEGAGINDNGSGSAALLEIAQKLGAAPPAGQSVRFAWWGAEEIGLVGSTKYVESLSDADKKKIATYLNFDMVGSPNAGYLAYDGDNSDDEGAGPGPAGSDVVEKVLVDGLGSVGVRAEGTDFDGRSDYGPFIEAGIPAGGLFTGAEERKTPEQAQAWGGQAGQPYDPCYHTECDRLTNVDRTAFDRNIDAMALGIGRFAVSLDGIPAR</sequence>
<dbReference type="InterPro" id="IPR007484">
    <property type="entry name" value="Peptidase_M28"/>
</dbReference>
<feature type="signal peptide" evidence="9">
    <location>
        <begin position="1"/>
        <end position="22"/>
    </location>
</feature>
<evidence type="ECO:0000313" key="13">
    <source>
        <dbReference type="Proteomes" id="UP000291591"/>
    </source>
</evidence>
<dbReference type="GO" id="GO:0008235">
    <property type="term" value="F:metalloexopeptidase activity"/>
    <property type="evidence" value="ECO:0007669"/>
    <property type="project" value="InterPro"/>
</dbReference>
<keyword evidence="3" id="KW-0645">Protease</keyword>
<dbReference type="PROSITE" id="PS51257">
    <property type="entry name" value="PROKAR_LIPOPROTEIN"/>
    <property type="match status" value="1"/>
</dbReference>
<dbReference type="GO" id="GO:0004177">
    <property type="term" value="F:aminopeptidase activity"/>
    <property type="evidence" value="ECO:0007669"/>
    <property type="project" value="UniProtKB-KW"/>
</dbReference>
<dbReference type="Gene3D" id="3.40.630.10">
    <property type="entry name" value="Zn peptidases"/>
    <property type="match status" value="1"/>
</dbReference>
<evidence type="ECO:0000256" key="3">
    <source>
        <dbReference type="ARBA" id="ARBA00022670"/>
    </source>
</evidence>
<dbReference type="SUPFAM" id="SSF52025">
    <property type="entry name" value="PA domain"/>
    <property type="match status" value="1"/>
</dbReference>
<dbReference type="PROSITE" id="PS51318">
    <property type="entry name" value="TAT"/>
    <property type="match status" value="1"/>
</dbReference>
<dbReference type="Pfam" id="PF02225">
    <property type="entry name" value="PA"/>
    <property type="match status" value="1"/>
</dbReference>
<dbReference type="Gene3D" id="3.50.30.30">
    <property type="match status" value="1"/>
</dbReference>
<evidence type="ECO:0000256" key="7">
    <source>
        <dbReference type="ARBA" id="ARBA00022833"/>
    </source>
</evidence>
<keyword evidence="13" id="KW-1185">Reference proteome</keyword>
<dbReference type="InterPro" id="IPR006311">
    <property type="entry name" value="TAT_signal"/>
</dbReference>
<proteinExistence type="inferred from homology"/>
<dbReference type="InterPro" id="IPR041756">
    <property type="entry name" value="M28_SGAP-like"/>
</dbReference>
<dbReference type="InterPro" id="IPR003137">
    <property type="entry name" value="PA_domain"/>
</dbReference>
<feature type="domain" description="PA" evidence="10">
    <location>
        <begin position="155"/>
        <end position="241"/>
    </location>
</feature>
<evidence type="ECO:0000256" key="6">
    <source>
        <dbReference type="ARBA" id="ARBA00022801"/>
    </source>
</evidence>
<dbReference type="CDD" id="cd03876">
    <property type="entry name" value="M28_SGAP_like"/>
    <property type="match status" value="1"/>
</dbReference>
<dbReference type="EMBL" id="SHKL01000001">
    <property type="protein sequence ID" value="RZT88293.1"/>
    <property type="molecule type" value="Genomic_DNA"/>
</dbReference>
<keyword evidence="4" id="KW-0479">Metal-binding</keyword>
<keyword evidence="12" id="KW-0121">Carboxypeptidase</keyword>
<dbReference type="GO" id="GO:0004180">
    <property type="term" value="F:carboxypeptidase activity"/>
    <property type="evidence" value="ECO:0007669"/>
    <property type="project" value="UniProtKB-KW"/>
</dbReference>
<feature type="domain" description="Peptidase M28" evidence="11">
    <location>
        <begin position="264"/>
        <end position="479"/>
    </location>
</feature>
<feature type="chain" id="PRO_5038896776" evidence="9">
    <location>
        <begin position="23"/>
        <end position="495"/>
    </location>
</feature>
<keyword evidence="6" id="KW-0378">Hydrolase</keyword>
<dbReference type="GO" id="GO:0006508">
    <property type="term" value="P:proteolysis"/>
    <property type="evidence" value="ECO:0007669"/>
    <property type="project" value="UniProtKB-KW"/>
</dbReference>
<evidence type="ECO:0000256" key="4">
    <source>
        <dbReference type="ARBA" id="ARBA00022723"/>
    </source>
</evidence>
<evidence type="ECO:0000256" key="1">
    <source>
        <dbReference type="ARBA" id="ARBA00005957"/>
    </source>
</evidence>
<evidence type="ECO:0000259" key="10">
    <source>
        <dbReference type="Pfam" id="PF02225"/>
    </source>
</evidence>
<comment type="similarity">
    <text evidence="1">Belongs to the peptidase M28 family. M28A subfamily.</text>
</comment>
<evidence type="ECO:0000259" key="11">
    <source>
        <dbReference type="Pfam" id="PF04389"/>
    </source>
</evidence>
<evidence type="ECO:0000256" key="5">
    <source>
        <dbReference type="ARBA" id="ARBA00022729"/>
    </source>
</evidence>
<evidence type="ECO:0000256" key="2">
    <source>
        <dbReference type="ARBA" id="ARBA00022438"/>
    </source>
</evidence>
<dbReference type="PANTHER" id="PTHR12147:SF26">
    <property type="entry name" value="PEPTIDASE M28 DOMAIN-CONTAINING PROTEIN"/>
    <property type="match status" value="1"/>
</dbReference>
<keyword evidence="7" id="KW-0862">Zinc</keyword>
<organism evidence="12 13">
    <name type="scientific">Pseudonocardia sediminis</name>
    <dbReference type="NCBI Taxonomy" id="1397368"/>
    <lineage>
        <taxon>Bacteria</taxon>
        <taxon>Bacillati</taxon>
        <taxon>Actinomycetota</taxon>
        <taxon>Actinomycetes</taxon>
        <taxon>Pseudonocardiales</taxon>
        <taxon>Pseudonocardiaceae</taxon>
        <taxon>Pseudonocardia</taxon>
    </lineage>
</organism>
<evidence type="ECO:0000313" key="12">
    <source>
        <dbReference type="EMBL" id="RZT88293.1"/>
    </source>
</evidence>
<protein>
    <submittedName>
        <fullName evidence="12">Zn-dependent M28 family amino/carboxypeptidase</fullName>
    </submittedName>
</protein>
<dbReference type="AlphaFoldDB" id="A0A4Q7V687"/>
<feature type="region of interest" description="Disordered" evidence="8">
    <location>
        <begin position="28"/>
        <end position="55"/>
    </location>
</feature>
<keyword evidence="2" id="KW-0031">Aminopeptidase</keyword>
<dbReference type="Pfam" id="PF04389">
    <property type="entry name" value="Peptidase_M28"/>
    <property type="match status" value="1"/>
</dbReference>
<evidence type="ECO:0000256" key="8">
    <source>
        <dbReference type="SAM" id="MobiDB-lite"/>
    </source>
</evidence>
<evidence type="ECO:0000256" key="9">
    <source>
        <dbReference type="SAM" id="SignalP"/>
    </source>
</evidence>
<dbReference type="OrthoDB" id="345880at2"/>
<reference evidence="12 13" key="1">
    <citation type="submission" date="2019-02" db="EMBL/GenBank/DDBJ databases">
        <title>Sequencing the genomes of 1000 actinobacteria strains.</title>
        <authorList>
            <person name="Klenk H.-P."/>
        </authorList>
    </citation>
    <scope>NUCLEOTIDE SEQUENCE [LARGE SCALE GENOMIC DNA]</scope>
    <source>
        <strain evidence="12 13">DSM 45779</strain>
    </source>
</reference>
<dbReference type="InterPro" id="IPR045175">
    <property type="entry name" value="M28_fam"/>
</dbReference>
<dbReference type="Proteomes" id="UP000291591">
    <property type="component" value="Unassembled WGS sequence"/>
</dbReference>
<accession>A0A4Q7V687</accession>
<dbReference type="SUPFAM" id="SSF53187">
    <property type="entry name" value="Zn-dependent exopeptidases"/>
    <property type="match status" value="1"/>
</dbReference>
<feature type="compositionally biased region" description="Low complexity" evidence="8">
    <location>
        <begin position="32"/>
        <end position="41"/>
    </location>
</feature>
<comment type="caution">
    <text evidence="12">The sequence shown here is derived from an EMBL/GenBank/DDBJ whole genome shotgun (WGS) entry which is preliminary data.</text>
</comment>
<dbReference type="PANTHER" id="PTHR12147">
    <property type="entry name" value="METALLOPEPTIDASE M28 FAMILY MEMBER"/>
    <property type="match status" value="1"/>
</dbReference>
<gene>
    <name evidence="12" type="ORF">EV383_5232</name>
</gene>
<dbReference type="GO" id="GO:0046872">
    <property type="term" value="F:metal ion binding"/>
    <property type="evidence" value="ECO:0007669"/>
    <property type="project" value="UniProtKB-KW"/>
</dbReference>
<keyword evidence="5 9" id="KW-0732">Signal</keyword>
<dbReference type="InterPro" id="IPR046450">
    <property type="entry name" value="PA_dom_sf"/>
</dbReference>
<name>A0A4Q7V687_PSEST</name>